<keyword evidence="1" id="KW-0472">Membrane</keyword>
<evidence type="ECO:0000256" key="1">
    <source>
        <dbReference type="SAM" id="Phobius"/>
    </source>
</evidence>
<evidence type="ECO:0000313" key="2">
    <source>
        <dbReference type="EMBL" id="KAK6587953.1"/>
    </source>
</evidence>
<proteinExistence type="predicted"/>
<comment type="caution">
    <text evidence="2">The sequence shown here is derived from an EMBL/GenBank/DDBJ whole genome shotgun (WGS) entry which is preliminary data.</text>
</comment>
<dbReference type="Proteomes" id="UP001311799">
    <property type="component" value="Unassembled WGS sequence"/>
</dbReference>
<keyword evidence="1" id="KW-1133">Transmembrane helix</keyword>
<organism evidence="2 3">
    <name type="scientific">Cryptosporidium xiaoi</name>
    <dbReference type="NCBI Taxonomy" id="659607"/>
    <lineage>
        <taxon>Eukaryota</taxon>
        <taxon>Sar</taxon>
        <taxon>Alveolata</taxon>
        <taxon>Apicomplexa</taxon>
        <taxon>Conoidasida</taxon>
        <taxon>Coccidia</taxon>
        <taxon>Eucoccidiorida</taxon>
        <taxon>Eimeriorina</taxon>
        <taxon>Cryptosporidiidae</taxon>
        <taxon>Cryptosporidium</taxon>
    </lineage>
</organism>
<accession>A0AAV9XTW8</accession>
<gene>
    <name evidence="2" type="ORF">RS030_71018</name>
</gene>
<dbReference type="EMBL" id="JAWDEY010000035">
    <property type="protein sequence ID" value="KAK6587953.1"/>
    <property type="molecule type" value="Genomic_DNA"/>
</dbReference>
<feature type="transmembrane region" description="Helical" evidence="1">
    <location>
        <begin position="1684"/>
        <end position="1706"/>
    </location>
</feature>
<reference evidence="2 3" key="1">
    <citation type="submission" date="2023-10" db="EMBL/GenBank/DDBJ databases">
        <title>Comparative genomics analysis reveals potential genetic determinants of host preference in Cryptosporidium xiaoi.</title>
        <authorList>
            <person name="Xiao L."/>
            <person name="Li J."/>
        </authorList>
    </citation>
    <scope>NUCLEOTIDE SEQUENCE [LARGE SCALE GENOMIC DNA]</scope>
    <source>
        <strain evidence="2 3">52996</strain>
    </source>
</reference>
<evidence type="ECO:0008006" key="4">
    <source>
        <dbReference type="Google" id="ProtNLM"/>
    </source>
</evidence>
<sequence length="2686" mass="309614">MISHTEQVIGYFYSPNNFDVDYSDGKDSKIKIPPNINTETAFGNSLFLFHDLNISSILIGNSIRIYDTSVDKNFNFSIQNVWESPTILPLFSIRLPFCPNRNCSLYFQQENSLLSISVLSQDGLFYKMDIAVFNSHGRYVMNLVSTLCFEIGISNVQCINQVSDKLFLLCAEYEILVLTVCQGIENNEAPIFSINKVGYREKLMVSSITIIKKTVDSRNNYCILLIVFCEKSKRLCLFEVFIPDNNLHLETNCNLLDCLSNLGDNKLDLPSRVCFLDEIDVCALLLSDKIHFIHVTNFDSKTPGKVKLRHIFTYNFSREYRGSDDSILLNHQIHSKRSEIYFSRVIWCNQSKVYFNANSFPLYELYKLRINFNVDNFLDKFDGFSVNSTQIWSDMFHSLWEETAESCFSLEINEGILNSNADVLLNHFKVMLYKVCPSNLIFELSLEKYKSFLIESFGYKLENELIARLSSANSVDDILNFIFLVSNFIDSTKANDIKKNSTSEFYFIFALFRILLSHIYWLRRVSTYCIHIFSDDKSTFVLSPISFSVVSEITGYKAMSKVQQNFQFSGIPKRPLEIILNANYLIIKFISFNKNFTFFKENLKRIIQLQIDGINSGYSLEIISTLFGILSTIKRNHKIKEDFLKKLKEAKYDILESLSEKNANLGVNSAYFIKMFDNIFSSIDTSKYLDDILTELINELSSKSDFFSNSVIQRTFMDIESLIGEKQLIMEELFHRNVTLSTKETKQVVKFNDILEIKKIRMFINLYSISLFYSCNFLIWVAYNRRTDMNLSNCKIDDVISISSVFEESPIFYTGKYISTKKSPILFGGGPQGIINENVGNEFHNCIETLLRKSIQIKSIHQFLSNISFQSLTSIFFAGNLLNLTWESFIFNAYKFAIQDSEGEGAETLNLLMKYLYSQVINEYEELDKMKCHYYFYYANLLFFMKELDDDSLVIINKIFGNMYLIEKILDIVQLEISENDYMKIIHLSPQENLSKTLILQLSLIKLNKASVVEISKNKFYTYLLEKIVGSISTEVRLIPESKPTLINYFKTYIVQLIYLYRNNEEITGLIEIIRDSLNLFVSEIEKSLLIIALWISFYCLSEFNSRKKEQRFQDIMSIVFSKGDALHFSSLLISLFWADYDLSNINLKDNTFSELFYNRSSLLKINVYRFLIRVWHRENKPKDIIILSFLNLLKKYSEVISTNNIKGELFSSEWIDGCLRCNELFCDINYINTRKILEEISVYLNQITPGTRKLHRDVLLKDILGDITFSLTIYIKNYYKLFSNDSRDPFIQEDRPFCISRNYYCIKLPLISLMEESTKVNSLVTYLPSIQYIFYIKWYVESISQLVSGDDHDFPITRMKFNYEIKEKLRFFEGIISKNGIFLEKGLLEPGLSEGGNRHFILFPIIELIYYLVVGGYCSTAFRLTEILSRFQARYENTHFCYSMLNKKEYGLTLKNTIPPSLFPNLCKTLAFWTFMCCSSLVLNEKQFDLVSKFATIKAKDKMSNKKRRLERSEILNLNTLIDQLFLQNSNIRSRSFGININIWSVVTERLYSSPFYFEGVCLGLLIFENIIYNRRNNDKMKIPLDFFMPFDLMNLYFKPEIAIKTKYHFNKFNNHSLNSLIEIIENYAYFGRFETAINIIDGLVSCKIKFQIPINILIKLRNSLNSSNSINKVEILKRIDNLIISSAPSGIIIAIFFISCKYLFIGVYSVQWMVDGDVGSILKESEKSFNSHLQDSTDNKIKNKLENDYSRYINNFYELKRRNEFFDHTETSRIDYLFDNLSQQIRKIGFVCPTTSSIKKKHCEKKKDRGLINEIENIYCDMDQFPSKVESIRKYETSFYDSGDIVLRYENEDLIFDDPNCISIVIDGDTTICNDLTVLNGQLNVLTSFDATEILNTSDKKRSEHSTKRCIIRNGLIVGGSLIVPFSNLYIVGTLTVGKSAYVSDLQIDLSSNFFIGVIHLFFELQQSTNESNKWTPFTITRLRLMNKSSTCNILNGTMNQYFEKNLNFDSNEYRFGYLYSGKKIYIGNNSKLWVRGDVSAGEISIADGGVLYSTCGDIKTNTTAGLGVHIRDSGFLYMFNSSLITSRLSIIRSSKLNIKRGSATVMTVFLLHTASSAFINDRLVFFFGLIRDSSILNVGKLLTDNLFVDPQILLEKQKIRNSDLLVNSEFENKIFGELFGYFQVLSSSTLYVRDYLFINGSIEVSQGSELASGFFFSMGNLVVNDGSIVYISSGSNDIIDNKEDRGLICNKNSNCVLGSILVSNSSSLFNLNLDMNISGFLDIIGGEVFFSGGLFVEKGVICTRSKAYIRNGDLIINTGNYFDGITKEKQSLFLSDSIFFINGGTTIGSGSLSLLNKSYIEIQKRLFIKDGNVNIFTKSAFRVVGLAFRSMDFDFSTSEGIPDFYSVYINGNASLEAFSDFLVDKGDIYIKNMIVTTNSKVKTSENEFLPKKESKIIIDGVLILKGHSYLLISKGYLIEIREGLMVDEFSIFFSENTELFCDVLVDDGGVLFGNNVKLNAGYKLVSQDSSRINVQVLTIIYINDTNTNFNDDSKDPLFVSENSGNIRIHSCEYICEKMDCINRFFGVKTRESTIVIENSYPWFIPILNITQSYIKNASSEYKELYESIDPIAFVVRNNVENKYIEYNSNILLKKGEQIRKNNNWKMIFTDIQTYNESESIKWH</sequence>
<keyword evidence="1" id="KW-0812">Transmembrane</keyword>
<keyword evidence="3" id="KW-1185">Reference proteome</keyword>
<protein>
    <recommendedName>
        <fullName evidence="4">BEACH domain-containing protein</fullName>
    </recommendedName>
</protein>
<evidence type="ECO:0000313" key="3">
    <source>
        <dbReference type="Proteomes" id="UP001311799"/>
    </source>
</evidence>
<name>A0AAV9XTW8_9CRYT</name>